<gene>
    <name evidence="1" type="primary">ubiJ</name>
    <name evidence="3" type="ORF">HII17_03905</name>
</gene>
<keyword evidence="1" id="KW-0963">Cytoplasm</keyword>
<comment type="pathway">
    <text evidence="1">Cofactor biosynthesis; ubiquinone biosynthesis.</text>
</comment>
<dbReference type="SUPFAM" id="SSF55718">
    <property type="entry name" value="SCP-like"/>
    <property type="match status" value="1"/>
</dbReference>
<dbReference type="Gene3D" id="3.30.1050.10">
    <property type="entry name" value="SCP2 sterol-binding domain"/>
    <property type="match status" value="1"/>
</dbReference>
<comment type="similarity">
    <text evidence="1">Belongs to the UbiJ family.</text>
</comment>
<dbReference type="UniPathway" id="UPA00232"/>
<comment type="caution">
    <text evidence="3">The sequence shown here is derived from an EMBL/GenBank/DDBJ whole genome shotgun (WGS) entry which is preliminary data.</text>
</comment>
<proteinExistence type="inferred from homology"/>
<dbReference type="GO" id="GO:0005737">
    <property type="term" value="C:cytoplasm"/>
    <property type="evidence" value="ECO:0007669"/>
    <property type="project" value="UniProtKB-SubCell"/>
</dbReference>
<name>A0A7Y0L9Z6_9GAMM</name>
<evidence type="ECO:0000313" key="3">
    <source>
        <dbReference type="EMBL" id="NMP30699.1"/>
    </source>
</evidence>
<dbReference type="HAMAP" id="MF_02215">
    <property type="entry name" value="UbiJ"/>
    <property type="match status" value="1"/>
</dbReference>
<feature type="domain" description="SCP2" evidence="2">
    <location>
        <begin position="19"/>
        <end position="121"/>
    </location>
</feature>
<evidence type="ECO:0000256" key="1">
    <source>
        <dbReference type="HAMAP-Rule" id="MF_02215"/>
    </source>
</evidence>
<organism evidence="3 4">
    <name type="scientific">Thalassotalea algicola</name>
    <dbReference type="NCBI Taxonomy" id="2716224"/>
    <lineage>
        <taxon>Bacteria</taxon>
        <taxon>Pseudomonadati</taxon>
        <taxon>Pseudomonadota</taxon>
        <taxon>Gammaproteobacteria</taxon>
        <taxon>Alteromonadales</taxon>
        <taxon>Colwelliaceae</taxon>
        <taxon>Thalassotalea</taxon>
    </lineage>
</organism>
<dbReference type="InterPro" id="IPR036527">
    <property type="entry name" value="SCP2_sterol-bd_dom_sf"/>
</dbReference>
<evidence type="ECO:0000313" key="4">
    <source>
        <dbReference type="Proteomes" id="UP000568664"/>
    </source>
</evidence>
<comment type="function">
    <text evidence="1">Required for ubiquinone (coenzyme Q) biosynthesis. Binds hydrophobic ubiquinone biosynthetic intermediates via its SCP2 domain and is essential for the stability of the Ubi complex. May constitute a docking platform where Ubi enzymes assemble and access their SCP2-bound polyprenyl substrates.</text>
</comment>
<dbReference type="PANTHER" id="PTHR38693:SF1">
    <property type="entry name" value="UBIQUINONE BIOSYNTHESIS ACCESSORY FACTOR UBIJ"/>
    <property type="match status" value="1"/>
</dbReference>
<dbReference type="PANTHER" id="PTHR38693">
    <property type="entry name" value="UBIQUINONE BIOSYNTHESIS PROTEIN UBIJ"/>
    <property type="match status" value="1"/>
</dbReference>
<accession>A0A7Y0L9Z6</accession>
<evidence type="ECO:0000259" key="2">
    <source>
        <dbReference type="Pfam" id="PF02036"/>
    </source>
</evidence>
<dbReference type="Proteomes" id="UP000568664">
    <property type="component" value="Unassembled WGS sequence"/>
</dbReference>
<keyword evidence="1" id="KW-0831">Ubiquinone biosynthesis</keyword>
<dbReference type="Pfam" id="PF02036">
    <property type="entry name" value="SCP2"/>
    <property type="match status" value="1"/>
</dbReference>
<comment type="subcellular location">
    <subcellularLocation>
        <location evidence="1">Cytoplasm</location>
    </subcellularLocation>
</comment>
<protein>
    <recommendedName>
        <fullName evidence="1">Ubiquinone biosynthesis accessory factor UbiJ</fullName>
    </recommendedName>
</protein>
<dbReference type="InterPro" id="IPR038989">
    <property type="entry name" value="UbiJ"/>
</dbReference>
<dbReference type="AlphaFoldDB" id="A0A7Y0L9Z6"/>
<reference evidence="3 4" key="1">
    <citation type="submission" date="2020-04" db="EMBL/GenBank/DDBJ databases">
        <title>Thalassotalea sp. M1531, isolated from the surface of marine red alga.</title>
        <authorList>
            <person name="Pang L."/>
            <person name="Lu D.-C."/>
        </authorList>
    </citation>
    <scope>NUCLEOTIDE SEQUENCE [LARGE SCALE GENOMIC DNA]</scope>
    <source>
        <strain evidence="3 4">M1531</strain>
    </source>
</reference>
<sequence length="216" mass="23875">MNTFMHPQLFCSVIEVIANKAIELSKSSANALAQLSEKSLILSLSELGFAIQLQVIDDKLLVTSPKSDTNEPPATADCIITTSLSTLHEIKSEHQLTELIKQDKLDIQGDIKVAQKLAALIENIDIDWPAELEKHIGDIATHKLITLAKNISHKAKFAKKQITSDASEYLVHEQKLVVAKHELSRLLLGINESEQQVSILEQRVLALTNKLESVSN</sequence>
<dbReference type="GO" id="GO:0006744">
    <property type="term" value="P:ubiquinone biosynthetic process"/>
    <property type="evidence" value="ECO:0007669"/>
    <property type="project" value="UniProtKB-UniRule"/>
</dbReference>
<dbReference type="InterPro" id="IPR003033">
    <property type="entry name" value="SCP2_sterol-bd_dom"/>
</dbReference>
<dbReference type="RefSeq" id="WP_169073980.1">
    <property type="nucleotide sequence ID" value="NZ_JABBXH010000001.1"/>
</dbReference>
<dbReference type="EMBL" id="JABBXH010000001">
    <property type="protein sequence ID" value="NMP30699.1"/>
    <property type="molecule type" value="Genomic_DNA"/>
</dbReference>
<keyword evidence="4" id="KW-1185">Reference proteome</keyword>